<dbReference type="Pfam" id="PF09917">
    <property type="entry name" value="DUF2147"/>
    <property type="match status" value="1"/>
</dbReference>
<dbReference type="Gene3D" id="2.40.128.520">
    <property type="match status" value="1"/>
</dbReference>
<sequence length="145" mass="15893">MKRKALITAAVLGGWVVSAMAQMTPEGLWRNVDDKTGEAKAEIRIAAGANGVLHGRIEKTLVSSGEPLCTECTDDRKGQPKLGLEIIRGAQKSATDTLWEGGRILDPENGKEYTLRLTPLEGGKKLQVRGYIGPFYRTQVWTRVE</sequence>
<dbReference type="Proteomes" id="UP001156903">
    <property type="component" value="Unassembled WGS sequence"/>
</dbReference>
<feature type="signal peptide" evidence="1">
    <location>
        <begin position="1"/>
        <end position="21"/>
    </location>
</feature>
<dbReference type="RefSeq" id="WP_284307265.1">
    <property type="nucleotide sequence ID" value="NZ_BSPB01000008.1"/>
</dbReference>
<feature type="chain" id="PRO_5046103452" description="DUF2147 domain-containing protein" evidence="1">
    <location>
        <begin position="22"/>
        <end position="145"/>
    </location>
</feature>
<organism evidence="3 4">
    <name type="scientific">Hydrogenophaga electricum</name>
    <dbReference type="NCBI Taxonomy" id="1230953"/>
    <lineage>
        <taxon>Bacteria</taxon>
        <taxon>Pseudomonadati</taxon>
        <taxon>Pseudomonadota</taxon>
        <taxon>Betaproteobacteria</taxon>
        <taxon>Burkholderiales</taxon>
        <taxon>Comamonadaceae</taxon>
        <taxon>Hydrogenophaga</taxon>
    </lineage>
</organism>
<dbReference type="EMBL" id="BSPB01000008">
    <property type="protein sequence ID" value="GLS14067.1"/>
    <property type="molecule type" value="Genomic_DNA"/>
</dbReference>
<keyword evidence="1" id="KW-0732">Signal</keyword>
<evidence type="ECO:0000256" key="1">
    <source>
        <dbReference type="SAM" id="SignalP"/>
    </source>
</evidence>
<dbReference type="PANTHER" id="PTHR36919">
    <property type="entry name" value="BLR1215 PROTEIN"/>
    <property type="match status" value="1"/>
</dbReference>
<dbReference type="InterPro" id="IPR019223">
    <property type="entry name" value="DUF2147"/>
</dbReference>
<comment type="caution">
    <text evidence="3">The sequence shown here is derived from an EMBL/GenBank/DDBJ whole genome shotgun (WGS) entry which is preliminary data.</text>
</comment>
<keyword evidence="4" id="KW-1185">Reference proteome</keyword>
<accession>A0ABQ6C793</accession>
<proteinExistence type="predicted"/>
<reference evidence="4" key="1">
    <citation type="journal article" date="2019" name="Int. J. Syst. Evol. Microbiol.">
        <title>The Global Catalogue of Microorganisms (GCM) 10K type strain sequencing project: providing services to taxonomists for standard genome sequencing and annotation.</title>
        <authorList>
            <consortium name="The Broad Institute Genomics Platform"/>
            <consortium name="The Broad Institute Genome Sequencing Center for Infectious Disease"/>
            <person name="Wu L."/>
            <person name="Ma J."/>
        </authorList>
    </citation>
    <scope>NUCLEOTIDE SEQUENCE [LARGE SCALE GENOMIC DNA]</scope>
    <source>
        <strain evidence="4">NBRC 109341</strain>
    </source>
</reference>
<name>A0ABQ6C793_9BURK</name>
<evidence type="ECO:0000313" key="3">
    <source>
        <dbReference type="EMBL" id="GLS14067.1"/>
    </source>
</evidence>
<evidence type="ECO:0000313" key="4">
    <source>
        <dbReference type="Proteomes" id="UP001156903"/>
    </source>
</evidence>
<protein>
    <recommendedName>
        <fullName evidence="2">DUF2147 domain-containing protein</fullName>
    </recommendedName>
</protein>
<feature type="domain" description="DUF2147" evidence="2">
    <location>
        <begin position="27"/>
        <end position="143"/>
    </location>
</feature>
<gene>
    <name evidence="3" type="ORF">GCM10007935_14970</name>
</gene>
<evidence type="ECO:0000259" key="2">
    <source>
        <dbReference type="Pfam" id="PF09917"/>
    </source>
</evidence>
<dbReference type="PANTHER" id="PTHR36919:SF3">
    <property type="entry name" value="BLL5882 PROTEIN"/>
    <property type="match status" value="1"/>
</dbReference>